<keyword evidence="3" id="KW-1185">Reference proteome</keyword>
<proteinExistence type="predicted"/>
<dbReference type="Pfam" id="PF19841">
    <property type="entry name" value="GldN"/>
    <property type="match status" value="1"/>
</dbReference>
<evidence type="ECO:0008006" key="4">
    <source>
        <dbReference type="Google" id="ProtNLM"/>
    </source>
</evidence>
<dbReference type="Proteomes" id="UP000683507">
    <property type="component" value="Chromosome"/>
</dbReference>
<evidence type="ECO:0000256" key="1">
    <source>
        <dbReference type="SAM" id="SignalP"/>
    </source>
</evidence>
<feature type="signal peptide" evidence="1">
    <location>
        <begin position="1"/>
        <end position="20"/>
    </location>
</feature>
<evidence type="ECO:0000313" key="2">
    <source>
        <dbReference type="EMBL" id="CAG5083842.1"/>
    </source>
</evidence>
<dbReference type="RefSeq" id="WP_258542538.1">
    <property type="nucleotide sequence ID" value="NZ_OU015584.1"/>
</dbReference>
<gene>
    <name evidence="2" type="ORF">CRYO30217_02307</name>
</gene>
<dbReference type="EMBL" id="OU015584">
    <property type="protein sequence ID" value="CAG5083842.1"/>
    <property type="molecule type" value="Genomic_DNA"/>
</dbReference>
<name>A0A916JNQ1_9FLAO</name>
<accession>A0A916JNQ1</accession>
<reference evidence="2" key="1">
    <citation type="submission" date="2021-04" db="EMBL/GenBank/DDBJ databases">
        <authorList>
            <person name="Rodrigo-Torres L."/>
            <person name="Arahal R. D."/>
            <person name="Lucena T."/>
        </authorList>
    </citation>
    <scope>NUCLEOTIDE SEQUENCE</scope>
    <source>
        <strain evidence="2">AS29M-1</strain>
    </source>
</reference>
<dbReference type="InterPro" id="IPR019847">
    <property type="entry name" value="Gliding_motility_assoc_GldN"/>
</dbReference>
<dbReference type="KEGG" id="ptan:CRYO30217_02307"/>
<organism evidence="2 3">
    <name type="scientific">Parvicella tangerina</name>
    <dbReference type="NCBI Taxonomy" id="2829795"/>
    <lineage>
        <taxon>Bacteria</taxon>
        <taxon>Pseudomonadati</taxon>
        <taxon>Bacteroidota</taxon>
        <taxon>Flavobacteriia</taxon>
        <taxon>Flavobacteriales</taxon>
        <taxon>Parvicellaceae</taxon>
        <taxon>Parvicella</taxon>
    </lineage>
</organism>
<keyword evidence="1" id="KW-0732">Signal</keyword>
<dbReference type="SUPFAM" id="SSF82185">
    <property type="entry name" value="Histone H3 K4-specific methyltransferase SET7/9 N-terminal domain"/>
    <property type="match status" value="1"/>
</dbReference>
<dbReference type="AlphaFoldDB" id="A0A916JNQ1"/>
<protein>
    <recommendedName>
        <fullName evidence="4">Toxin-antitoxin system YwqK family antitoxin</fullName>
    </recommendedName>
</protein>
<evidence type="ECO:0000313" key="3">
    <source>
        <dbReference type="Proteomes" id="UP000683507"/>
    </source>
</evidence>
<feature type="chain" id="PRO_5037571149" description="Toxin-antitoxin system YwqK family antitoxin" evidence="1">
    <location>
        <begin position="21"/>
        <end position="526"/>
    </location>
</feature>
<sequence>MKWFFSLLLLATCFTFSAQYKLQRAGVLDAPFVSEKYFTKGIMIDQGEDLGYQIGNEKYQQDFVLTPKQKAFLDSVGYRHHELNIPFNYLLHEDDYWTQRVYRTVDLKDSANAHFTRGGFRNYTIKNSDGTLTRKPEYYTEQAFMGWVKEDLIKGYITPYADLHYHITDNDTAFLNDVLQQFDQVDHLLIKEDWYYDKATGEIKSTVIGVGFMLPGSTFENRKPLFWTYYPQMRYGATWNHVRLQLPFFTKRWAAVIEDHHYESSDIFIDEVRNNTANFNEDPFFEDDNEYCNDFEALIHIALIEEHIYHHRAKYIGQIKDTTFYGAIITGELAHGLPVGNWQLDDPVHKEITTVNFVNGTAQGQYLCKYYGNQKKEEGSLQMGKKSGPWEYYHPNGKRMSLKNYLNGWMDGDQEVYYDNGNVRLAYHYENHMIDGPFIWNNKDGSSFLSGELTKNYIDGTWIVNLPIPQIYVDIITANPQVDWGFDPSVISDNILTYTLEIEQYTDPLYCSYMTCVRILNIVFEK</sequence>
<dbReference type="Gene3D" id="3.90.930.1">
    <property type="match status" value="1"/>
</dbReference>